<dbReference type="Gene3D" id="1.10.443.10">
    <property type="entry name" value="Intergrase catalytic core"/>
    <property type="match status" value="1"/>
</dbReference>
<proteinExistence type="inferred from homology"/>
<feature type="domain" description="Tyr recombinase" evidence="6">
    <location>
        <begin position="110"/>
        <end position="325"/>
    </location>
</feature>
<feature type="domain" description="Core-binding (CB)" evidence="7">
    <location>
        <begin position="12"/>
        <end position="92"/>
    </location>
</feature>
<dbReference type="PROSITE" id="PS51898">
    <property type="entry name" value="TYR_RECOMBINASE"/>
    <property type="match status" value="1"/>
</dbReference>
<comment type="caution">
    <text evidence="8">The sequence shown here is derived from an EMBL/GenBank/DDBJ whole genome shotgun (WGS) entry which is preliminary data.</text>
</comment>
<keyword evidence="4" id="KW-0233">DNA recombination</keyword>
<dbReference type="InterPro" id="IPR013762">
    <property type="entry name" value="Integrase-like_cat_sf"/>
</dbReference>
<protein>
    <submittedName>
        <fullName evidence="8">Integron integrase</fullName>
    </submittedName>
</protein>
<dbReference type="EMBL" id="JACOFW010000040">
    <property type="protein sequence ID" value="MBC3809599.1"/>
    <property type="molecule type" value="Genomic_DNA"/>
</dbReference>
<gene>
    <name evidence="8" type="ORF">H8K52_19845</name>
</gene>
<dbReference type="Proteomes" id="UP000648257">
    <property type="component" value="Unassembled WGS sequence"/>
</dbReference>
<dbReference type="NCBIfam" id="TIGR02249">
    <property type="entry name" value="integrase_gron"/>
    <property type="match status" value="1"/>
</dbReference>
<evidence type="ECO:0000256" key="2">
    <source>
        <dbReference type="ARBA" id="ARBA00022908"/>
    </source>
</evidence>
<name>A0ABR6X9J8_9BURK</name>
<evidence type="ECO:0000259" key="7">
    <source>
        <dbReference type="PROSITE" id="PS51900"/>
    </source>
</evidence>
<dbReference type="PANTHER" id="PTHR30349:SF64">
    <property type="entry name" value="PROPHAGE INTEGRASE INTD-RELATED"/>
    <property type="match status" value="1"/>
</dbReference>
<evidence type="ECO:0000256" key="4">
    <source>
        <dbReference type="ARBA" id="ARBA00023172"/>
    </source>
</evidence>
<evidence type="ECO:0000259" key="6">
    <source>
        <dbReference type="PROSITE" id="PS51898"/>
    </source>
</evidence>
<evidence type="ECO:0000256" key="5">
    <source>
        <dbReference type="PROSITE-ProRule" id="PRU01248"/>
    </source>
</evidence>
<keyword evidence="3 5" id="KW-0238">DNA-binding</keyword>
<accession>A0ABR6X9J8</accession>
<keyword evidence="2" id="KW-0229">DNA integration</keyword>
<dbReference type="RefSeq" id="WP_186924656.1">
    <property type="nucleotide sequence ID" value="NZ_JACOFW010000040.1"/>
</dbReference>
<dbReference type="PANTHER" id="PTHR30349">
    <property type="entry name" value="PHAGE INTEGRASE-RELATED"/>
    <property type="match status" value="1"/>
</dbReference>
<dbReference type="InterPro" id="IPR002104">
    <property type="entry name" value="Integrase_catalytic"/>
</dbReference>
<dbReference type="InterPro" id="IPR011946">
    <property type="entry name" value="Integrase_integron-type"/>
</dbReference>
<reference evidence="8 9" key="1">
    <citation type="submission" date="2020-08" db="EMBL/GenBank/DDBJ databases">
        <title>Novel species isolated from subtropical streams in China.</title>
        <authorList>
            <person name="Lu H."/>
        </authorList>
    </citation>
    <scope>NUCLEOTIDE SEQUENCE [LARGE SCALE GENOMIC DNA]</scope>
    <source>
        <strain evidence="8 9">KACC 16656</strain>
    </source>
</reference>
<dbReference type="InterPro" id="IPR044068">
    <property type="entry name" value="CB"/>
</dbReference>
<dbReference type="SUPFAM" id="SSF56349">
    <property type="entry name" value="DNA breaking-rejoining enzymes"/>
    <property type="match status" value="1"/>
</dbReference>
<evidence type="ECO:0000256" key="1">
    <source>
        <dbReference type="ARBA" id="ARBA00008857"/>
    </source>
</evidence>
<dbReference type="InterPro" id="IPR050090">
    <property type="entry name" value="Tyrosine_recombinase_XerCD"/>
</dbReference>
<dbReference type="InterPro" id="IPR010998">
    <property type="entry name" value="Integrase_recombinase_N"/>
</dbReference>
<evidence type="ECO:0000313" key="9">
    <source>
        <dbReference type="Proteomes" id="UP000648257"/>
    </source>
</evidence>
<dbReference type="InterPro" id="IPR004107">
    <property type="entry name" value="Integrase_SAM-like_N"/>
</dbReference>
<organism evidence="8 9">
    <name type="scientific">Undibacterium seohonense</name>
    <dbReference type="NCBI Taxonomy" id="1344950"/>
    <lineage>
        <taxon>Bacteria</taxon>
        <taxon>Pseudomonadati</taxon>
        <taxon>Pseudomonadota</taxon>
        <taxon>Betaproteobacteria</taxon>
        <taxon>Burkholderiales</taxon>
        <taxon>Oxalobacteraceae</taxon>
        <taxon>Undibacterium</taxon>
    </lineage>
</organism>
<evidence type="ECO:0000256" key="3">
    <source>
        <dbReference type="ARBA" id="ARBA00023125"/>
    </source>
</evidence>
<keyword evidence="9" id="KW-1185">Reference proteome</keyword>
<dbReference type="InterPro" id="IPR011010">
    <property type="entry name" value="DNA_brk_join_enz"/>
</dbReference>
<sequence length="337" mass="37923">MKTVTTIPLHSTKLLDRVKEAIRYKHYSASTEQVYVYWCRSYIRFHQLRHPKDMGAAEVAAFLSYLANEKAVSASTHKQALAALLFLYKHVLRIDLPWLNAIGTPRASHRLPVVLSTENISTLFSHLSDVHLLLAKLLYGTGMRLNEALNLRVKDLDFSNQTITVREGKGKKDRSLMLPVVLLDLLNAQLAFANSMWAKDRAGNVAEVALPPNIARLYPTAGQTWPWYWVFPQARYMIDAASGKNVREHLTDRSFQRAFTTAKVQAGINLAATPHTLRHSFATHLLQSGCDIRTVQELLGHADLSTTMIYTHVHQIRGKLCSPLDSLYSSSSDPIHT</sequence>
<dbReference type="Pfam" id="PF13495">
    <property type="entry name" value="Phage_int_SAM_4"/>
    <property type="match status" value="1"/>
</dbReference>
<dbReference type="PROSITE" id="PS51900">
    <property type="entry name" value="CB"/>
    <property type="match status" value="1"/>
</dbReference>
<dbReference type="Pfam" id="PF00589">
    <property type="entry name" value="Phage_integrase"/>
    <property type="match status" value="1"/>
</dbReference>
<dbReference type="Gene3D" id="1.10.150.130">
    <property type="match status" value="1"/>
</dbReference>
<evidence type="ECO:0000313" key="8">
    <source>
        <dbReference type="EMBL" id="MBC3809599.1"/>
    </source>
</evidence>
<comment type="similarity">
    <text evidence="1">Belongs to the 'phage' integrase family.</text>
</comment>